<evidence type="ECO:0000313" key="7">
    <source>
        <dbReference type="EMBL" id="KAA6333824.1"/>
    </source>
</evidence>
<dbReference type="SUPFAM" id="SSF50447">
    <property type="entry name" value="Translation proteins"/>
    <property type="match status" value="1"/>
</dbReference>
<dbReference type="PANTHER" id="PTHR33692:SF1">
    <property type="entry name" value="RIBOSOME MATURATION FACTOR RIMM"/>
    <property type="match status" value="1"/>
</dbReference>
<proteinExistence type="inferred from homology"/>
<sequence>MIKNEEVYKIGVFNKPHGVRGELSFTFTDDIFDRTDGEYLVCLLDGIFVPFFIEEYKFHSHHVAIIKLEGIDSIERARTFINVAVYYPIKYVMKLESVLNDELEEISLSKGKSPLSVYASLTDFEVKDAVSGILGKISDVDTSTANTLFVVENEKGELLIPACEEFIVKIDYENKQLLMNLPEGLADLMFN</sequence>
<keyword evidence="1" id="KW-0963">Cytoplasm</keyword>
<dbReference type="Gene3D" id="2.40.30.60">
    <property type="entry name" value="RimM"/>
    <property type="match status" value="1"/>
</dbReference>
<dbReference type="GO" id="GO:0006364">
    <property type="term" value="P:rRNA processing"/>
    <property type="evidence" value="ECO:0007669"/>
    <property type="project" value="UniProtKB-KW"/>
</dbReference>
<evidence type="ECO:0000256" key="4">
    <source>
        <dbReference type="ARBA" id="ARBA00023186"/>
    </source>
</evidence>
<evidence type="ECO:0000256" key="2">
    <source>
        <dbReference type="ARBA" id="ARBA00022517"/>
    </source>
</evidence>
<dbReference type="InterPro" id="IPR036976">
    <property type="entry name" value="RimM_N_sf"/>
</dbReference>
<dbReference type="EMBL" id="SNRY01001066">
    <property type="protein sequence ID" value="KAA6333824.1"/>
    <property type="molecule type" value="Genomic_DNA"/>
</dbReference>
<evidence type="ECO:0000259" key="5">
    <source>
        <dbReference type="Pfam" id="PF01782"/>
    </source>
</evidence>
<evidence type="ECO:0000256" key="1">
    <source>
        <dbReference type="ARBA" id="ARBA00022490"/>
    </source>
</evidence>
<dbReference type="InterPro" id="IPR011961">
    <property type="entry name" value="RimM"/>
</dbReference>
<keyword evidence="3" id="KW-0698">rRNA processing</keyword>
<dbReference type="InterPro" id="IPR002676">
    <property type="entry name" value="RimM_N"/>
</dbReference>
<evidence type="ECO:0000256" key="3">
    <source>
        <dbReference type="ARBA" id="ARBA00022552"/>
    </source>
</evidence>
<evidence type="ECO:0000259" key="6">
    <source>
        <dbReference type="Pfam" id="PF24986"/>
    </source>
</evidence>
<dbReference type="Pfam" id="PF24986">
    <property type="entry name" value="PRC_RimM"/>
    <property type="match status" value="1"/>
</dbReference>
<feature type="domain" description="RimM N-terminal" evidence="5">
    <location>
        <begin position="10"/>
        <end position="88"/>
    </location>
</feature>
<dbReference type="AlphaFoldDB" id="A0A5J4RJU7"/>
<keyword evidence="2" id="KW-0690">Ribosome biogenesis</keyword>
<protein>
    <submittedName>
        <fullName evidence="7">Ribosome maturation factor RimM</fullName>
    </submittedName>
</protein>
<dbReference type="InterPro" id="IPR011033">
    <property type="entry name" value="PRC_barrel-like_sf"/>
</dbReference>
<dbReference type="InterPro" id="IPR009000">
    <property type="entry name" value="Transl_B-barrel_sf"/>
</dbReference>
<dbReference type="HAMAP" id="MF_00014">
    <property type="entry name" value="Ribosome_mat_RimM"/>
    <property type="match status" value="1"/>
</dbReference>
<gene>
    <name evidence="7" type="ORF">EZS27_017805</name>
</gene>
<dbReference type="PANTHER" id="PTHR33692">
    <property type="entry name" value="RIBOSOME MATURATION FACTOR RIMM"/>
    <property type="match status" value="1"/>
</dbReference>
<dbReference type="InterPro" id="IPR056792">
    <property type="entry name" value="PRC_RimM"/>
</dbReference>
<reference evidence="7" key="1">
    <citation type="submission" date="2019-03" db="EMBL/GenBank/DDBJ databases">
        <title>Single cell metagenomics reveals metabolic interactions within the superorganism composed of flagellate Streblomastix strix and complex community of Bacteroidetes bacteria on its surface.</title>
        <authorList>
            <person name="Treitli S.C."/>
            <person name="Kolisko M."/>
            <person name="Husnik F."/>
            <person name="Keeling P."/>
            <person name="Hampl V."/>
        </authorList>
    </citation>
    <scope>NUCLEOTIDE SEQUENCE</scope>
    <source>
        <strain evidence="7">STM</strain>
    </source>
</reference>
<dbReference type="Pfam" id="PF01782">
    <property type="entry name" value="RimM"/>
    <property type="match status" value="1"/>
</dbReference>
<comment type="caution">
    <text evidence="7">The sequence shown here is derived from an EMBL/GenBank/DDBJ whole genome shotgun (WGS) entry which is preliminary data.</text>
</comment>
<dbReference type="SUPFAM" id="SSF50346">
    <property type="entry name" value="PRC-barrel domain"/>
    <property type="match status" value="1"/>
</dbReference>
<name>A0A5J4RJU7_9ZZZZ</name>
<dbReference type="GO" id="GO:0005840">
    <property type="term" value="C:ribosome"/>
    <property type="evidence" value="ECO:0007669"/>
    <property type="project" value="InterPro"/>
</dbReference>
<dbReference type="Gene3D" id="2.30.30.240">
    <property type="entry name" value="PRC-barrel domain"/>
    <property type="match status" value="1"/>
</dbReference>
<keyword evidence="4" id="KW-0143">Chaperone</keyword>
<organism evidence="7">
    <name type="scientific">termite gut metagenome</name>
    <dbReference type="NCBI Taxonomy" id="433724"/>
    <lineage>
        <taxon>unclassified sequences</taxon>
        <taxon>metagenomes</taxon>
        <taxon>organismal metagenomes</taxon>
    </lineage>
</organism>
<dbReference type="GO" id="GO:0043022">
    <property type="term" value="F:ribosome binding"/>
    <property type="evidence" value="ECO:0007669"/>
    <property type="project" value="InterPro"/>
</dbReference>
<accession>A0A5J4RJU7</accession>
<feature type="domain" description="Ribosome maturation factor RimM PRC barrel" evidence="6">
    <location>
        <begin position="121"/>
        <end position="185"/>
    </location>
</feature>